<feature type="domain" description="PucR C-terminal helix-turn-helix" evidence="2">
    <location>
        <begin position="359"/>
        <end position="417"/>
    </location>
</feature>
<evidence type="ECO:0000259" key="3">
    <source>
        <dbReference type="Pfam" id="PF17853"/>
    </source>
</evidence>
<accession>A0ABS4VTY7</accession>
<proteinExistence type="inferred from homology"/>
<gene>
    <name evidence="4" type="ORF">JOF36_003094</name>
</gene>
<reference evidence="4 5" key="1">
    <citation type="submission" date="2021-03" db="EMBL/GenBank/DDBJ databases">
        <title>Sequencing the genomes of 1000 actinobacteria strains.</title>
        <authorList>
            <person name="Klenk H.-P."/>
        </authorList>
    </citation>
    <scope>NUCLEOTIDE SEQUENCE [LARGE SCALE GENOMIC DNA]</scope>
    <source>
        <strain evidence="4 5">DSM 45256</strain>
    </source>
</reference>
<evidence type="ECO:0000313" key="4">
    <source>
        <dbReference type="EMBL" id="MBP2367398.1"/>
    </source>
</evidence>
<dbReference type="InterPro" id="IPR042070">
    <property type="entry name" value="PucR_C-HTH_sf"/>
</dbReference>
<dbReference type="Pfam" id="PF17853">
    <property type="entry name" value="GGDEF_2"/>
    <property type="match status" value="1"/>
</dbReference>
<feature type="domain" description="CdaR GGDEF-like" evidence="3">
    <location>
        <begin position="202"/>
        <end position="307"/>
    </location>
</feature>
<evidence type="ECO:0000313" key="5">
    <source>
        <dbReference type="Proteomes" id="UP001519295"/>
    </source>
</evidence>
<comment type="caution">
    <text evidence="4">The sequence shown here is derived from an EMBL/GenBank/DDBJ whole genome shotgun (WGS) entry which is preliminary data.</text>
</comment>
<sequence length="428" mass="45721">MTGGAVSGRSGIATTATVVVPTRTEDRAMPDDGLQEIVDDLAERLQRSVAIDDPAIRLLAASRHFGDEDPVRVASVLNRSVSPDLTEDVLGHGIARWTRPGNVTIPSENTRPRLCAPVRCSGLLLGFLWLIDTDGTLDPAETAATEAAAARAGVVLYRRLVLHERSTARHEAILRELVSSDHAARVQAAEDLRAENLFPEGPTSFLVLGARVDGGDDAAAVALESAVQEGLRVGDDVSLTVANRSRAWILYAARPAGVPVDAISNRVLARFRSLAGEGARVVIGVGSAVDGLESVVDSHRHAFLAAHAAVLVPSIGAVARWGELGPYEVLLKLPVDDLLLSSQVPALIELERNDPHGVLVETLEGFLDHAGDVRSTAELLCVHRATLYHRLKRIETHTGCSLNSGDDRLTLHLGLKLRALAAAYRRRA</sequence>
<dbReference type="InterPro" id="IPR051448">
    <property type="entry name" value="CdaR-like_regulators"/>
</dbReference>
<dbReference type="InterPro" id="IPR025736">
    <property type="entry name" value="PucR_C-HTH_dom"/>
</dbReference>
<dbReference type="Gene3D" id="1.10.10.2840">
    <property type="entry name" value="PucR C-terminal helix-turn-helix domain"/>
    <property type="match status" value="1"/>
</dbReference>
<comment type="similarity">
    <text evidence="1">Belongs to the CdaR family.</text>
</comment>
<evidence type="ECO:0000259" key="2">
    <source>
        <dbReference type="Pfam" id="PF13556"/>
    </source>
</evidence>
<organism evidence="4 5">
    <name type="scientific">Pseudonocardia parietis</name>
    <dbReference type="NCBI Taxonomy" id="570936"/>
    <lineage>
        <taxon>Bacteria</taxon>
        <taxon>Bacillati</taxon>
        <taxon>Actinomycetota</taxon>
        <taxon>Actinomycetes</taxon>
        <taxon>Pseudonocardiales</taxon>
        <taxon>Pseudonocardiaceae</taxon>
        <taxon>Pseudonocardia</taxon>
    </lineage>
</organism>
<evidence type="ECO:0008006" key="6">
    <source>
        <dbReference type="Google" id="ProtNLM"/>
    </source>
</evidence>
<dbReference type="EMBL" id="JAGINU010000001">
    <property type="protein sequence ID" value="MBP2367398.1"/>
    <property type="molecule type" value="Genomic_DNA"/>
</dbReference>
<protein>
    <recommendedName>
        <fullName evidence="6">CdaR family transcriptional regulator</fullName>
    </recommendedName>
</protein>
<dbReference type="RefSeq" id="WP_307862388.1">
    <property type="nucleotide sequence ID" value="NZ_JAGINU010000001.1"/>
</dbReference>
<evidence type="ECO:0000256" key="1">
    <source>
        <dbReference type="ARBA" id="ARBA00006754"/>
    </source>
</evidence>
<dbReference type="Proteomes" id="UP001519295">
    <property type="component" value="Unassembled WGS sequence"/>
</dbReference>
<name>A0ABS4VTY7_9PSEU</name>
<dbReference type="PANTHER" id="PTHR33744:SF1">
    <property type="entry name" value="DNA-BINDING TRANSCRIPTIONAL ACTIVATOR ADER"/>
    <property type="match status" value="1"/>
</dbReference>
<dbReference type="InterPro" id="IPR041522">
    <property type="entry name" value="CdaR_GGDEF"/>
</dbReference>
<dbReference type="Pfam" id="PF13556">
    <property type="entry name" value="HTH_30"/>
    <property type="match status" value="1"/>
</dbReference>
<keyword evidence="5" id="KW-1185">Reference proteome</keyword>
<dbReference type="PANTHER" id="PTHR33744">
    <property type="entry name" value="CARBOHYDRATE DIACID REGULATOR"/>
    <property type="match status" value="1"/>
</dbReference>